<gene>
    <name evidence="1" type="ORF">BYL167_LOCUS73057</name>
</gene>
<protein>
    <submittedName>
        <fullName evidence="1">Uncharacterized protein</fullName>
    </submittedName>
</protein>
<reference evidence="1" key="1">
    <citation type="submission" date="2021-02" db="EMBL/GenBank/DDBJ databases">
        <authorList>
            <person name="Nowell W R."/>
        </authorList>
    </citation>
    <scope>NUCLEOTIDE SEQUENCE</scope>
</reference>
<comment type="caution">
    <text evidence="1">The sequence shown here is derived from an EMBL/GenBank/DDBJ whole genome shotgun (WGS) entry which is preliminary data.</text>
</comment>
<dbReference type="AlphaFoldDB" id="A0A8S3G8T7"/>
<sequence length="82" mass="9478">EQIRAHVNRSVIDRQHATNLVAPTRRGVIQQIIPFDASPSKVNNLLLRHYVHQTQPTNTYHQSLHNVEFLINVTMFQQILIG</sequence>
<evidence type="ECO:0000313" key="1">
    <source>
        <dbReference type="EMBL" id="CAF5154441.1"/>
    </source>
</evidence>
<name>A0A8S3G8T7_9BILA</name>
<organism evidence="1 2">
    <name type="scientific">Rotaria magnacalcarata</name>
    <dbReference type="NCBI Taxonomy" id="392030"/>
    <lineage>
        <taxon>Eukaryota</taxon>
        <taxon>Metazoa</taxon>
        <taxon>Spiralia</taxon>
        <taxon>Gnathifera</taxon>
        <taxon>Rotifera</taxon>
        <taxon>Eurotatoria</taxon>
        <taxon>Bdelloidea</taxon>
        <taxon>Philodinida</taxon>
        <taxon>Philodinidae</taxon>
        <taxon>Rotaria</taxon>
    </lineage>
</organism>
<accession>A0A8S3G8T7</accession>
<evidence type="ECO:0000313" key="2">
    <source>
        <dbReference type="Proteomes" id="UP000681967"/>
    </source>
</evidence>
<feature type="non-terminal residue" evidence="1">
    <location>
        <position position="1"/>
    </location>
</feature>
<dbReference type="Proteomes" id="UP000681967">
    <property type="component" value="Unassembled WGS sequence"/>
</dbReference>
<proteinExistence type="predicted"/>
<dbReference type="EMBL" id="CAJOBH010260235">
    <property type="protein sequence ID" value="CAF5154441.1"/>
    <property type="molecule type" value="Genomic_DNA"/>
</dbReference>